<evidence type="ECO:0000256" key="2">
    <source>
        <dbReference type="ARBA" id="ARBA00007613"/>
    </source>
</evidence>
<dbReference type="GO" id="GO:0015562">
    <property type="term" value="F:efflux transmembrane transporter activity"/>
    <property type="evidence" value="ECO:0007669"/>
    <property type="project" value="InterPro"/>
</dbReference>
<evidence type="ECO:0000256" key="6">
    <source>
        <dbReference type="ARBA" id="ARBA00023136"/>
    </source>
</evidence>
<proteinExistence type="inferred from homology"/>
<keyword evidence="6" id="KW-0472">Membrane</keyword>
<accession>A0A2Z4LRC9</accession>
<organism evidence="9 10">
    <name type="scientific">Flagellimonas maritima</name>
    <dbReference type="NCBI Taxonomy" id="1383885"/>
    <lineage>
        <taxon>Bacteria</taxon>
        <taxon>Pseudomonadati</taxon>
        <taxon>Bacteroidota</taxon>
        <taxon>Flavobacteriia</taxon>
        <taxon>Flavobacteriales</taxon>
        <taxon>Flavobacteriaceae</taxon>
        <taxon>Flagellimonas</taxon>
    </lineage>
</organism>
<evidence type="ECO:0000256" key="7">
    <source>
        <dbReference type="ARBA" id="ARBA00023237"/>
    </source>
</evidence>
<evidence type="ECO:0000313" key="9">
    <source>
        <dbReference type="EMBL" id="AWX44383.1"/>
    </source>
</evidence>
<dbReference type="EMBL" id="CP030104">
    <property type="protein sequence ID" value="AWX44383.1"/>
    <property type="molecule type" value="Genomic_DNA"/>
</dbReference>
<comment type="subcellular location">
    <subcellularLocation>
        <location evidence="1">Cell outer membrane</location>
    </subcellularLocation>
</comment>
<evidence type="ECO:0000256" key="3">
    <source>
        <dbReference type="ARBA" id="ARBA00022448"/>
    </source>
</evidence>
<dbReference type="AlphaFoldDB" id="A0A2Z4LRC9"/>
<dbReference type="GO" id="GO:0009279">
    <property type="term" value="C:cell outer membrane"/>
    <property type="evidence" value="ECO:0007669"/>
    <property type="project" value="UniProtKB-SubCell"/>
</dbReference>
<keyword evidence="4" id="KW-1134">Transmembrane beta strand</keyword>
<evidence type="ECO:0000313" key="10">
    <source>
        <dbReference type="Proteomes" id="UP000248536"/>
    </source>
</evidence>
<keyword evidence="8" id="KW-0732">Signal</keyword>
<dbReference type="Pfam" id="PF02321">
    <property type="entry name" value="OEP"/>
    <property type="match status" value="2"/>
</dbReference>
<keyword evidence="10" id="KW-1185">Reference proteome</keyword>
<keyword evidence="5" id="KW-0812">Transmembrane</keyword>
<keyword evidence="7" id="KW-0998">Cell outer membrane</keyword>
<dbReference type="OrthoDB" id="9771205at2"/>
<dbReference type="InterPro" id="IPR051906">
    <property type="entry name" value="TolC-like"/>
</dbReference>
<evidence type="ECO:0000256" key="8">
    <source>
        <dbReference type="SAM" id="SignalP"/>
    </source>
</evidence>
<feature type="chain" id="PRO_5016265736" description="TolC family protein" evidence="8">
    <location>
        <begin position="22"/>
        <end position="436"/>
    </location>
</feature>
<dbReference type="Proteomes" id="UP000248536">
    <property type="component" value="Chromosome"/>
</dbReference>
<reference evidence="9 10" key="1">
    <citation type="submission" date="2018-06" db="EMBL/GenBank/DDBJ databases">
        <title>Spongiibacterium sp. HME9304 Genome sequencing and assembly.</title>
        <authorList>
            <person name="Kang H."/>
            <person name="Kim H."/>
            <person name="Joh K."/>
        </authorList>
    </citation>
    <scope>NUCLEOTIDE SEQUENCE [LARGE SCALE GENOMIC DNA]</scope>
    <source>
        <strain evidence="9 10">HME9304</strain>
    </source>
</reference>
<dbReference type="PANTHER" id="PTHR30026">
    <property type="entry name" value="OUTER MEMBRANE PROTEIN TOLC"/>
    <property type="match status" value="1"/>
</dbReference>
<comment type="similarity">
    <text evidence="2">Belongs to the outer membrane factor (OMF) (TC 1.B.17) family.</text>
</comment>
<gene>
    <name evidence="9" type="ORF">HME9304_01383</name>
</gene>
<dbReference type="GO" id="GO:1990281">
    <property type="term" value="C:efflux pump complex"/>
    <property type="evidence" value="ECO:0007669"/>
    <property type="project" value="TreeGrafter"/>
</dbReference>
<evidence type="ECO:0000256" key="1">
    <source>
        <dbReference type="ARBA" id="ARBA00004442"/>
    </source>
</evidence>
<protein>
    <recommendedName>
        <fullName evidence="11">TolC family protein</fullName>
    </recommendedName>
</protein>
<sequence length="436" mass="49218">MKHFKHAIFFILFCPMTSLLAQEVFTLEESIAFAMDKNYDLRIARNNTVLAKTETELLNSGFLPRVSATGGVSYSDENQSVVFADGNATSIDGAITESYNASITAEYTLFDGLERKFTNDRRAENLMLSELQERQQIENTIIDIYESYFNVAFQRQVVENLKINIQNSTDRLTRAQKALKYGQGTTLDELNAQVDLNNDSINYTNAVRDLNNLKRNFNLVVGREVTSGFVADTTVNFSPPIQEETILESAKTNNIQLILANQNILLSELDIKINKAKFLPKINGSGSYRWNESQNPPTSFALANESSGINLGLTMSWNLFDGGANTIRIKTAKITRQNREIELERISEQVRTEVLNAYETYSIAHYTLAAESKNVSTNELNFQRTQKQYSLGQITTVEFRQAQINLFNALNNYARAKYDLKIAELNLKQLGGLLLL</sequence>
<evidence type="ECO:0008006" key="11">
    <source>
        <dbReference type="Google" id="ProtNLM"/>
    </source>
</evidence>
<dbReference type="GO" id="GO:0015288">
    <property type="term" value="F:porin activity"/>
    <property type="evidence" value="ECO:0007669"/>
    <property type="project" value="TreeGrafter"/>
</dbReference>
<evidence type="ECO:0000256" key="5">
    <source>
        <dbReference type="ARBA" id="ARBA00022692"/>
    </source>
</evidence>
<feature type="signal peptide" evidence="8">
    <location>
        <begin position="1"/>
        <end position="21"/>
    </location>
</feature>
<keyword evidence="3" id="KW-0813">Transport</keyword>
<name>A0A2Z4LRC9_9FLAO</name>
<evidence type="ECO:0000256" key="4">
    <source>
        <dbReference type="ARBA" id="ARBA00022452"/>
    </source>
</evidence>
<dbReference type="InterPro" id="IPR003423">
    <property type="entry name" value="OMP_efflux"/>
</dbReference>
<dbReference type="SUPFAM" id="SSF56954">
    <property type="entry name" value="Outer membrane efflux proteins (OEP)"/>
    <property type="match status" value="1"/>
</dbReference>
<dbReference type="PANTHER" id="PTHR30026:SF20">
    <property type="entry name" value="OUTER MEMBRANE PROTEIN TOLC"/>
    <property type="match status" value="1"/>
</dbReference>
<dbReference type="Gene3D" id="1.20.1600.10">
    <property type="entry name" value="Outer membrane efflux proteins (OEP)"/>
    <property type="match status" value="1"/>
</dbReference>
<dbReference type="KEGG" id="spon:HME9304_01383"/>